<comment type="similarity">
    <text evidence="2 10">Belongs to the peptidase A1 family.</text>
</comment>
<dbReference type="SUPFAM" id="SSF50630">
    <property type="entry name" value="Acid proteases"/>
    <property type="match status" value="1"/>
</dbReference>
<dbReference type="PANTHER" id="PTHR47967">
    <property type="entry name" value="OS07G0603500 PROTEIN-RELATED"/>
    <property type="match status" value="1"/>
</dbReference>
<organism evidence="13 14">
    <name type="scientific">Sphenostylis stenocarpa</name>
    <dbReference type="NCBI Taxonomy" id="92480"/>
    <lineage>
        <taxon>Eukaryota</taxon>
        <taxon>Viridiplantae</taxon>
        <taxon>Streptophyta</taxon>
        <taxon>Embryophyta</taxon>
        <taxon>Tracheophyta</taxon>
        <taxon>Spermatophyta</taxon>
        <taxon>Magnoliopsida</taxon>
        <taxon>eudicotyledons</taxon>
        <taxon>Gunneridae</taxon>
        <taxon>Pentapetalae</taxon>
        <taxon>rosids</taxon>
        <taxon>fabids</taxon>
        <taxon>Fabales</taxon>
        <taxon>Fabaceae</taxon>
        <taxon>Papilionoideae</taxon>
        <taxon>50 kb inversion clade</taxon>
        <taxon>NPAAA clade</taxon>
        <taxon>indigoferoid/millettioid clade</taxon>
        <taxon>Phaseoleae</taxon>
        <taxon>Sphenostylis</taxon>
    </lineage>
</organism>
<dbReference type="PANTHER" id="PTHR47967:SF66">
    <property type="entry name" value="ASPARTIC PROTEINASE CDR1-RELATED"/>
    <property type="match status" value="1"/>
</dbReference>
<dbReference type="InterPro" id="IPR001461">
    <property type="entry name" value="Aspartic_peptidase_A1"/>
</dbReference>
<dbReference type="AlphaFoldDB" id="A0AA86S415"/>
<dbReference type="GO" id="GO:0004190">
    <property type="term" value="F:aspartic-type endopeptidase activity"/>
    <property type="evidence" value="ECO:0007669"/>
    <property type="project" value="UniProtKB-KW"/>
</dbReference>
<dbReference type="Pfam" id="PF14541">
    <property type="entry name" value="TAXi_C"/>
    <property type="match status" value="1"/>
</dbReference>
<gene>
    <name evidence="13" type="ORF">AYBTSS11_LOCUS5915</name>
</gene>
<evidence type="ECO:0000256" key="8">
    <source>
        <dbReference type="ARBA" id="ARBA00023180"/>
    </source>
</evidence>
<evidence type="ECO:0000256" key="3">
    <source>
        <dbReference type="ARBA" id="ARBA00022525"/>
    </source>
</evidence>
<dbReference type="FunFam" id="2.40.70.10:FF:000016">
    <property type="entry name" value="Probable aspartic protease At2g35615"/>
    <property type="match status" value="1"/>
</dbReference>
<keyword evidence="3" id="KW-0964">Secreted</keyword>
<evidence type="ECO:0000256" key="9">
    <source>
        <dbReference type="PIRSR" id="PIRSR601461-1"/>
    </source>
</evidence>
<name>A0AA86S415_9FABA</name>
<dbReference type="GO" id="GO:0006508">
    <property type="term" value="P:proteolysis"/>
    <property type="evidence" value="ECO:0007669"/>
    <property type="project" value="UniProtKB-KW"/>
</dbReference>
<dbReference type="EMBL" id="OY731399">
    <property type="protein sequence ID" value="CAJ1932632.1"/>
    <property type="molecule type" value="Genomic_DNA"/>
</dbReference>
<evidence type="ECO:0000256" key="5">
    <source>
        <dbReference type="ARBA" id="ARBA00022729"/>
    </source>
</evidence>
<sequence>MLMMGMMPRYSSLILVLLFLQNISFSKALNKGFTVEIFHRDSPKSPFYRSNETHFDRVMNAMQRSITRANHFTQSSVTPNTVQSTVIPNSGEYLMNYSVGTPPFKILGIVDTGSDLVWLQCQPCENCYNQTRPIFDPSESTTYQNLRCNSPRCQSVRSSCSGDGQTCEYSIRYGDGSHSNGDLSVDTLTLGSTDGSSIQFPKTVIGCGHDNTGTYDANGSGIVGLSLGPISLITQLNSTVEGKFSYCLAPFISRRSNSSSKLNFGDAAVVSGKGTVSTPIVQRQGEIFYFLTLKGFSVGNTKVDFGSSSSESGGEGNIIIDSGTTLTLLPEHVYSNLESAVADAVKLKRVDDPKRFFSLCYETTSNEVDFPGITAHFKDADVLLNATNTFVQVADGVICFAFRSSTTAIFGNVVQQNYLVGYDLEHQTVSFKPTDCTNYKK</sequence>
<evidence type="ECO:0000259" key="12">
    <source>
        <dbReference type="PROSITE" id="PS51767"/>
    </source>
</evidence>
<dbReference type="Gene3D" id="2.40.70.10">
    <property type="entry name" value="Acid Proteases"/>
    <property type="match status" value="2"/>
</dbReference>
<dbReference type="Gramene" id="rna-AYBTSS11_LOCUS5915">
    <property type="protein sequence ID" value="CAJ1932632.1"/>
    <property type="gene ID" value="gene-AYBTSS11_LOCUS5915"/>
</dbReference>
<dbReference type="InterPro" id="IPR033121">
    <property type="entry name" value="PEPTIDASE_A1"/>
</dbReference>
<evidence type="ECO:0000256" key="1">
    <source>
        <dbReference type="ARBA" id="ARBA00004613"/>
    </source>
</evidence>
<dbReference type="CDD" id="cd05476">
    <property type="entry name" value="pepsin_A_like_plant"/>
    <property type="match status" value="1"/>
</dbReference>
<protein>
    <recommendedName>
        <fullName evidence="12">Peptidase A1 domain-containing protein</fullName>
    </recommendedName>
</protein>
<keyword evidence="14" id="KW-1185">Reference proteome</keyword>
<feature type="domain" description="Peptidase A1" evidence="12">
    <location>
        <begin position="93"/>
        <end position="432"/>
    </location>
</feature>
<keyword evidence="8" id="KW-0325">Glycoprotein</keyword>
<feature type="active site" evidence="9">
    <location>
        <position position="321"/>
    </location>
</feature>
<dbReference type="InterPro" id="IPR051708">
    <property type="entry name" value="Plant_Aspart_Prot_A1"/>
</dbReference>
<dbReference type="Proteomes" id="UP001189624">
    <property type="component" value="Chromosome 2"/>
</dbReference>
<dbReference type="FunFam" id="2.40.70.10:FF:000050">
    <property type="entry name" value="Aspartic proteinase CDR1"/>
    <property type="match status" value="1"/>
</dbReference>
<dbReference type="PRINTS" id="PR00792">
    <property type="entry name" value="PEPSIN"/>
</dbReference>
<evidence type="ECO:0000313" key="13">
    <source>
        <dbReference type="EMBL" id="CAJ1932632.1"/>
    </source>
</evidence>
<feature type="chain" id="PRO_5041697693" description="Peptidase A1 domain-containing protein" evidence="11">
    <location>
        <begin position="29"/>
        <end position="441"/>
    </location>
</feature>
<keyword evidence="5 11" id="KW-0732">Signal</keyword>
<dbReference type="PROSITE" id="PS00141">
    <property type="entry name" value="ASP_PROTEASE"/>
    <property type="match status" value="1"/>
</dbReference>
<dbReference type="Pfam" id="PF14543">
    <property type="entry name" value="TAXi_N"/>
    <property type="match status" value="1"/>
</dbReference>
<dbReference type="InterPro" id="IPR021109">
    <property type="entry name" value="Peptidase_aspartic_dom_sf"/>
</dbReference>
<dbReference type="InterPro" id="IPR001969">
    <property type="entry name" value="Aspartic_peptidase_AS"/>
</dbReference>
<feature type="signal peptide" evidence="11">
    <location>
        <begin position="1"/>
        <end position="28"/>
    </location>
</feature>
<feature type="active site" evidence="9">
    <location>
        <position position="111"/>
    </location>
</feature>
<dbReference type="GO" id="GO:0005576">
    <property type="term" value="C:extracellular region"/>
    <property type="evidence" value="ECO:0007669"/>
    <property type="project" value="UniProtKB-SubCell"/>
</dbReference>
<evidence type="ECO:0000313" key="14">
    <source>
        <dbReference type="Proteomes" id="UP001189624"/>
    </source>
</evidence>
<evidence type="ECO:0000256" key="2">
    <source>
        <dbReference type="ARBA" id="ARBA00007447"/>
    </source>
</evidence>
<evidence type="ECO:0000256" key="7">
    <source>
        <dbReference type="ARBA" id="ARBA00022801"/>
    </source>
</evidence>
<reference evidence="13" key="1">
    <citation type="submission" date="2023-10" db="EMBL/GenBank/DDBJ databases">
        <authorList>
            <person name="Domelevo Entfellner J.-B."/>
        </authorList>
    </citation>
    <scope>NUCLEOTIDE SEQUENCE</scope>
</reference>
<keyword evidence="6 10" id="KW-0064">Aspartyl protease</keyword>
<keyword evidence="4 10" id="KW-0645">Protease</keyword>
<accession>A0AA86S415</accession>
<evidence type="ECO:0000256" key="10">
    <source>
        <dbReference type="RuleBase" id="RU000454"/>
    </source>
</evidence>
<proteinExistence type="inferred from homology"/>
<keyword evidence="7 10" id="KW-0378">Hydrolase</keyword>
<evidence type="ECO:0000256" key="6">
    <source>
        <dbReference type="ARBA" id="ARBA00022750"/>
    </source>
</evidence>
<evidence type="ECO:0000256" key="11">
    <source>
        <dbReference type="SAM" id="SignalP"/>
    </source>
</evidence>
<dbReference type="InterPro" id="IPR034161">
    <property type="entry name" value="Pepsin-like_plant"/>
</dbReference>
<comment type="subcellular location">
    <subcellularLocation>
        <location evidence="1">Secreted</location>
    </subcellularLocation>
</comment>
<dbReference type="InterPro" id="IPR032861">
    <property type="entry name" value="TAXi_N"/>
</dbReference>
<dbReference type="InterPro" id="IPR032799">
    <property type="entry name" value="TAXi_C"/>
</dbReference>
<dbReference type="PROSITE" id="PS51767">
    <property type="entry name" value="PEPTIDASE_A1"/>
    <property type="match status" value="1"/>
</dbReference>
<evidence type="ECO:0000256" key="4">
    <source>
        <dbReference type="ARBA" id="ARBA00022670"/>
    </source>
</evidence>